<keyword evidence="2" id="KW-1185">Reference proteome</keyword>
<proteinExistence type="predicted"/>
<sequence length="70" mass="7765">MTQVPTDVSRPIGALHTLDLAVSMLDGCSVLGEKDQGALNKIVRRLINMRDRQLSVADRAYSDLLKEVNR</sequence>
<dbReference type="Proteomes" id="UP000617555">
    <property type="component" value="Unassembled WGS sequence"/>
</dbReference>
<protein>
    <submittedName>
        <fullName evidence="1">Uncharacterized protein</fullName>
    </submittedName>
</protein>
<organism evidence="1 2">
    <name type="scientific">Shewanella inventionis</name>
    <dbReference type="NCBI Taxonomy" id="1738770"/>
    <lineage>
        <taxon>Bacteria</taxon>
        <taxon>Pseudomonadati</taxon>
        <taxon>Pseudomonadota</taxon>
        <taxon>Gammaproteobacteria</taxon>
        <taxon>Alteromonadales</taxon>
        <taxon>Shewanellaceae</taxon>
        <taxon>Shewanella</taxon>
    </lineage>
</organism>
<accession>A0ABQ1IYI1</accession>
<dbReference type="EMBL" id="BMII01000008">
    <property type="protein sequence ID" value="GGB53580.1"/>
    <property type="molecule type" value="Genomic_DNA"/>
</dbReference>
<evidence type="ECO:0000313" key="2">
    <source>
        <dbReference type="Proteomes" id="UP000617555"/>
    </source>
</evidence>
<reference evidence="2" key="1">
    <citation type="journal article" date="2019" name="Int. J. Syst. Evol. Microbiol.">
        <title>The Global Catalogue of Microorganisms (GCM) 10K type strain sequencing project: providing services to taxonomists for standard genome sequencing and annotation.</title>
        <authorList>
            <consortium name="The Broad Institute Genomics Platform"/>
            <consortium name="The Broad Institute Genome Sequencing Center for Infectious Disease"/>
            <person name="Wu L."/>
            <person name="Ma J."/>
        </authorList>
    </citation>
    <scope>NUCLEOTIDE SEQUENCE [LARGE SCALE GENOMIC DNA]</scope>
    <source>
        <strain evidence="2">CGMCC 1.15339</strain>
    </source>
</reference>
<evidence type="ECO:0000313" key="1">
    <source>
        <dbReference type="EMBL" id="GGB53580.1"/>
    </source>
</evidence>
<name>A0ABQ1IYI1_9GAMM</name>
<gene>
    <name evidence="1" type="ORF">GCM10011607_12680</name>
</gene>
<comment type="caution">
    <text evidence="1">The sequence shown here is derived from an EMBL/GenBank/DDBJ whole genome shotgun (WGS) entry which is preliminary data.</text>
</comment>
<dbReference type="RefSeq" id="WP_188738139.1">
    <property type="nucleotide sequence ID" value="NZ_BMII01000008.1"/>
</dbReference>